<feature type="non-terminal residue" evidence="1">
    <location>
        <position position="1"/>
    </location>
</feature>
<organism evidence="1 2">
    <name type="scientific">Trifolium medium</name>
    <dbReference type="NCBI Taxonomy" id="97028"/>
    <lineage>
        <taxon>Eukaryota</taxon>
        <taxon>Viridiplantae</taxon>
        <taxon>Streptophyta</taxon>
        <taxon>Embryophyta</taxon>
        <taxon>Tracheophyta</taxon>
        <taxon>Spermatophyta</taxon>
        <taxon>Magnoliopsida</taxon>
        <taxon>eudicotyledons</taxon>
        <taxon>Gunneridae</taxon>
        <taxon>Pentapetalae</taxon>
        <taxon>rosids</taxon>
        <taxon>fabids</taxon>
        <taxon>Fabales</taxon>
        <taxon>Fabaceae</taxon>
        <taxon>Papilionoideae</taxon>
        <taxon>50 kb inversion clade</taxon>
        <taxon>NPAAA clade</taxon>
        <taxon>Hologalegina</taxon>
        <taxon>IRL clade</taxon>
        <taxon>Trifolieae</taxon>
        <taxon>Trifolium</taxon>
    </lineage>
</organism>
<gene>
    <name evidence="1" type="ORF">A2U01_0100405</name>
</gene>
<keyword evidence="2" id="KW-1185">Reference proteome</keyword>
<accession>A0A392USY9</accession>
<dbReference type="AlphaFoldDB" id="A0A392USY9"/>
<protein>
    <submittedName>
        <fullName evidence="1">Uncharacterized protein</fullName>
    </submittedName>
</protein>
<proteinExistence type="predicted"/>
<dbReference type="Proteomes" id="UP000265520">
    <property type="component" value="Unassembled WGS sequence"/>
</dbReference>
<evidence type="ECO:0000313" key="1">
    <source>
        <dbReference type="EMBL" id="MCI79134.1"/>
    </source>
</evidence>
<name>A0A392USY9_9FABA</name>
<reference evidence="1 2" key="1">
    <citation type="journal article" date="2018" name="Front. Plant Sci.">
        <title>Red Clover (Trifolium pratense) and Zigzag Clover (T. medium) - A Picture of Genomic Similarities and Differences.</title>
        <authorList>
            <person name="Dluhosova J."/>
            <person name="Istvanek J."/>
            <person name="Nedelnik J."/>
            <person name="Repkova J."/>
        </authorList>
    </citation>
    <scope>NUCLEOTIDE SEQUENCE [LARGE SCALE GENOMIC DNA]</scope>
    <source>
        <strain evidence="2">cv. 10/8</strain>
        <tissue evidence="1">Leaf</tissue>
    </source>
</reference>
<dbReference type="EMBL" id="LXQA010966842">
    <property type="protein sequence ID" value="MCI79134.1"/>
    <property type="molecule type" value="Genomic_DNA"/>
</dbReference>
<evidence type="ECO:0000313" key="2">
    <source>
        <dbReference type="Proteomes" id="UP000265520"/>
    </source>
</evidence>
<sequence length="61" mass="7007">VVNAIDLEDTVKLNARLSKKELKEPKKEKKELLSKEILRPIPDGEFENLPFSEDTSKDVKI</sequence>
<comment type="caution">
    <text evidence="1">The sequence shown here is derived from an EMBL/GenBank/DDBJ whole genome shotgun (WGS) entry which is preliminary data.</text>
</comment>